<dbReference type="OrthoDB" id="1790451at2"/>
<organism evidence="4 5">
    <name type="scientific">Suicoccus acidiformans</name>
    <dbReference type="NCBI Taxonomy" id="2036206"/>
    <lineage>
        <taxon>Bacteria</taxon>
        <taxon>Bacillati</taxon>
        <taxon>Bacillota</taxon>
        <taxon>Bacilli</taxon>
        <taxon>Lactobacillales</taxon>
        <taxon>Aerococcaceae</taxon>
        <taxon>Suicoccus</taxon>
    </lineage>
</organism>
<dbReference type="SUPFAM" id="SSF75138">
    <property type="entry name" value="HprK N-terminal domain-like"/>
    <property type="match status" value="1"/>
</dbReference>
<reference evidence="4 5" key="1">
    <citation type="submission" date="2017-09" db="EMBL/GenBank/DDBJ databases">
        <title>Complete genome sequence of Oxytococcus suis strain ZY16052.</title>
        <authorList>
            <person name="Li F."/>
        </authorList>
    </citation>
    <scope>NUCLEOTIDE SEQUENCE [LARGE SCALE GENOMIC DNA]</scope>
    <source>
        <strain evidence="4 5">ZY16052</strain>
    </source>
</reference>
<dbReference type="InterPro" id="IPR000644">
    <property type="entry name" value="CBS_dom"/>
</dbReference>
<keyword evidence="5" id="KW-1185">Reference proteome</keyword>
<evidence type="ECO:0000259" key="3">
    <source>
        <dbReference type="PROSITE" id="PS51371"/>
    </source>
</evidence>
<evidence type="ECO:0000256" key="1">
    <source>
        <dbReference type="ARBA" id="ARBA00023122"/>
    </source>
</evidence>
<dbReference type="AlphaFoldDB" id="A0A347WNU0"/>
<dbReference type="Gene3D" id="3.10.580.10">
    <property type="entry name" value="CBS-domain"/>
    <property type="match status" value="1"/>
</dbReference>
<dbReference type="InterPro" id="IPR029069">
    <property type="entry name" value="HotDog_dom_sf"/>
</dbReference>
<dbReference type="Pfam" id="PF00571">
    <property type="entry name" value="CBS"/>
    <property type="match status" value="2"/>
</dbReference>
<dbReference type="InterPro" id="IPR028979">
    <property type="entry name" value="Ser_kin/Pase_Hpr-like_N_sf"/>
</dbReference>
<accession>A0A347WNU0</accession>
<dbReference type="SUPFAM" id="SSF54631">
    <property type="entry name" value="CBS-domain pair"/>
    <property type="match status" value="1"/>
</dbReference>
<name>A0A347WNU0_9LACT</name>
<dbReference type="Proteomes" id="UP000263232">
    <property type="component" value="Chromosome"/>
</dbReference>
<proteinExistence type="predicted"/>
<sequence>MTSKQRQVIHYIESLPIGEKISVRSIAQKLNMSDGTAYRGIKAAEEEGLVTTIDRVGTIRIEKRKVEASDLLTYREVARMVDGQVLGGEAGLDRQLNKFIIGAMTEDAIQKYLSPNTLMIVGNRQSVQRQALENNIAVLVTGGFGADQAAIRLADEKQLPIISTVYDTFAVATMINRSILNQEIQRDIVTVDEIYTPIEKTVFLEPTDTVASFHHLAKDTGLSRFPVQSNQRAVGVVTAKDLMGYNEDTLIERVMTKELVTVHPHMSIATVSHRMIWEDIEMLPVVSLDYRLLGVVSRQDVMRAMQSVNQQPQNVNTFEDEMMVFLEDFPINPHRTRQEYDYKLTVQPQMINNLGTISYGVLTEIISQAASRKIADMTSMNPMIEKIDLHYFNFIQIGNELQIAVDIFNQTRRSALIEVDVYHENRLSVKAIITCQLIEQK</sequence>
<dbReference type="PROSITE" id="PS51371">
    <property type="entry name" value="CBS"/>
    <property type="match status" value="1"/>
</dbReference>
<dbReference type="Gene3D" id="3.10.129.10">
    <property type="entry name" value="Hotdog Thioesterase"/>
    <property type="match status" value="1"/>
</dbReference>
<dbReference type="InterPro" id="IPR036388">
    <property type="entry name" value="WH-like_DNA-bd_sf"/>
</dbReference>
<dbReference type="SMART" id="SM00116">
    <property type="entry name" value="CBS"/>
    <property type="match status" value="2"/>
</dbReference>
<dbReference type="InterPro" id="IPR046342">
    <property type="entry name" value="CBS_dom_sf"/>
</dbReference>
<dbReference type="EMBL" id="CP023434">
    <property type="protein sequence ID" value="AXY26747.1"/>
    <property type="molecule type" value="Genomic_DNA"/>
</dbReference>
<dbReference type="Gene3D" id="3.40.1390.20">
    <property type="entry name" value="HprK N-terminal domain-like"/>
    <property type="match status" value="1"/>
</dbReference>
<dbReference type="Gene3D" id="1.10.10.10">
    <property type="entry name" value="Winged helix-like DNA-binding domain superfamily/Winged helix DNA-binding domain"/>
    <property type="match status" value="1"/>
</dbReference>
<dbReference type="KEGG" id="abae:CL176_07765"/>
<dbReference type="InterPro" id="IPR051257">
    <property type="entry name" value="Diverse_CBS-Domain"/>
</dbReference>
<dbReference type="InterPro" id="IPR036390">
    <property type="entry name" value="WH_DNA-bd_sf"/>
</dbReference>
<dbReference type="InterPro" id="IPR010766">
    <property type="entry name" value="DRTGG"/>
</dbReference>
<protein>
    <recommendedName>
        <fullName evidence="3">CBS domain-containing protein</fullName>
    </recommendedName>
</protein>
<gene>
    <name evidence="4" type="ORF">CL176_07765</name>
</gene>
<evidence type="ECO:0000313" key="5">
    <source>
        <dbReference type="Proteomes" id="UP000263232"/>
    </source>
</evidence>
<dbReference type="CDD" id="cd04596">
    <property type="entry name" value="CBS_pair_DRTGG_assoc"/>
    <property type="match status" value="1"/>
</dbReference>
<dbReference type="PANTHER" id="PTHR43080">
    <property type="entry name" value="CBS DOMAIN-CONTAINING PROTEIN CBSX3, MITOCHONDRIAL"/>
    <property type="match status" value="1"/>
</dbReference>
<evidence type="ECO:0000256" key="2">
    <source>
        <dbReference type="PROSITE-ProRule" id="PRU00703"/>
    </source>
</evidence>
<dbReference type="Pfam" id="PF07085">
    <property type="entry name" value="DRTGG"/>
    <property type="match status" value="1"/>
</dbReference>
<dbReference type="PANTHER" id="PTHR43080:SF2">
    <property type="entry name" value="CBS DOMAIN-CONTAINING PROTEIN"/>
    <property type="match status" value="1"/>
</dbReference>
<dbReference type="SUPFAM" id="SSF46785">
    <property type="entry name" value="Winged helix' DNA-binding domain"/>
    <property type="match status" value="1"/>
</dbReference>
<keyword evidence="1 2" id="KW-0129">CBS domain</keyword>
<feature type="domain" description="CBS" evidence="3">
    <location>
        <begin position="255"/>
        <end position="313"/>
    </location>
</feature>
<evidence type="ECO:0000313" key="4">
    <source>
        <dbReference type="EMBL" id="AXY26747.1"/>
    </source>
</evidence>
<dbReference type="SUPFAM" id="SSF54637">
    <property type="entry name" value="Thioesterase/thiol ester dehydrase-isomerase"/>
    <property type="match status" value="1"/>
</dbReference>